<comment type="pathway">
    <text evidence="1">Protein modification; protein ubiquitination.</text>
</comment>
<evidence type="ECO:0000256" key="1">
    <source>
        <dbReference type="ARBA" id="ARBA00004906"/>
    </source>
</evidence>
<evidence type="ECO:0000256" key="2">
    <source>
        <dbReference type="ARBA" id="ARBA00022737"/>
    </source>
</evidence>
<dbReference type="PROSITE" id="PS50297">
    <property type="entry name" value="ANK_REP_REGION"/>
    <property type="match status" value="4"/>
</dbReference>
<gene>
    <name evidence="9" type="primary">LOC100370964</name>
</gene>
<keyword evidence="2" id="KW-0677">Repeat</keyword>
<dbReference type="PANTHER" id="PTHR24173">
    <property type="entry name" value="ANKYRIN REPEAT CONTAINING"/>
    <property type="match status" value="1"/>
</dbReference>
<keyword evidence="3" id="KW-0833">Ubl conjugation pathway</keyword>
<dbReference type="PANTHER" id="PTHR24173:SF78">
    <property type="entry name" value="PROTEIN FEM-1 HOMOLOG B"/>
    <property type="match status" value="1"/>
</dbReference>
<feature type="repeat" description="ANK" evidence="7">
    <location>
        <begin position="124"/>
        <end position="156"/>
    </location>
</feature>
<dbReference type="SUPFAM" id="SSF48403">
    <property type="entry name" value="Ankyrin repeat"/>
    <property type="match status" value="2"/>
</dbReference>
<dbReference type="RefSeq" id="XP_002736746.1">
    <property type="nucleotide sequence ID" value="XM_002736700.1"/>
</dbReference>
<evidence type="ECO:0000313" key="9">
    <source>
        <dbReference type="RefSeq" id="XP_002736746.1"/>
    </source>
</evidence>
<dbReference type="InterPro" id="IPR036770">
    <property type="entry name" value="Ankyrin_rpt-contain_sf"/>
</dbReference>
<dbReference type="Proteomes" id="UP000694865">
    <property type="component" value="Unplaced"/>
</dbReference>
<keyword evidence="8" id="KW-1185">Reference proteome</keyword>
<dbReference type="Pfam" id="PF00023">
    <property type="entry name" value="Ank"/>
    <property type="match status" value="1"/>
</dbReference>
<name>A0ABM0GT20_SACKO</name>
<dbReference type="PROSITE" id="PS50088">
    <property type="entry name" value="ANK_REPEAT"/>
    <property type="match status" value="4"/>
</dbReference>
<feature type="repeat" description="ANK" evidence="7">
    <location>
        <begin position="91"/>
        <end position="123"/>
    </location>
</feature>
<accession>A0ABM0GT20</accession>
<protein>
    <recommendedName>
        <fullName evidence="6">Protein fem-1 homolog B</fullName>
    </recommendedName>
</protein>
<proteinExistence type="inferred from homology"/>
<evidence type="ECO:0000313" key="8">
    <source>
        <dbReference type="Proteomes" id="UP000694865"/>
    </source>
</evidence>
<evidence type="ECO:0000256" key="5">
    <source>
        <dbReference type="ARBA" id="ARBA00038500"/>
    </source>
</evidence>
<keyword evidence="4 7" id="KW-0040">ANK repeat</keyword>
<sequence length="636" mass="71084">MAKTVKSVGERVFNAARDGKVITLGDLLHDKSSNDVNNLLSEVHEHGGQKCTPLVIASRNGHNSVVKLLLEQYKADAEQEGIVKFNGYIIEGASALWCAAGAGHFAVVETLVDHGANVNHTTATNSTPLRAACFDGRLDIVTYLVERSADINIANKYDNTCLMIASYKGHTLVVKYLLEHGASPDVSAHCGATALHFSAECGHLEIVKLLVEHGATMSTNEHNMTPLMVACESNQAEVAKFLINPERCSKADRVKGLELLGASYANDKDNYSIHKTYHYLRLAMLERFVDPNCIIEKEIIDTIPAYEKRSESRNLRELEMKKDDPHALHLEALIIRERILGPNNPEIPHPIIYRGAVCADNMQFDKCISLWMRAMKLKQANRRSIQKDILRFAQVFSQMLHIGERVPYADMFEVVQCGVTEIDYGQQRIKGCVGKDIDLEDSANYVAIYENNVHIMLYLFSIVSQMTCTIQEDVSFHKQAYRLIRLAPRLSDLSTLLHLVVNHNTPVDDFHTNDVCKFPNASLVKLFIECGANPDEIDINGNSPLHIIVKYDKPISDFLNLHCCIMSLLNAGAHIDRVNKEGKTPMQVSTTGVSEIILKTQTKISLKCFAARAVKMHEIPYKGCVPKQLEQFIEIH</sequence>
<feature type="repeat" description="ANK" evidence="7">
    <location>
        <begin position="157"/>
        <end position="189"/>
    </location>
</feature>
<evidence type="ECO:0000256" key="7">
    <source>
        <dbReference type="PROSITE-ProRule" id="PRU00023"/>
    </source>
</evidence>
<dbReference type="Pfam" id="PF12796">
    <property type="entry name" value="Ank_2"/>
    <property type="match status" value="2"/>
</dbReference>
<dbReference type="InterPro" id="IPR002110">
    <property type="entry name" value="Ankyrin_rpt"/>
</dbReference>
<comment type="similarity">
    <text evidence="5">Belongs to the fem-1 family.</text>
</comment>
<reference evidence="9" key="1">
    <citation type="submission" date="2025-08" db="UniProtKB">
        <authorList>
            <consortium name="RefSeq"/>
        </authorList>
    </citation>
    <scope>IDENTIFICATION</scope>
    <source>
        <tissue evidence="9">Testes</tissue>
    </source>
</reference>
<evidence type="ECO:0000256" key="6">
    <source>
        <dbReference type="ARBA" id="ARBA00072197"/>
    </source>
</evidence>
<evidence type="ECO:0000256" key="4">
    <source>
        <dbReference type="ARBA" id="ARBA00023043"/>
    </source>
</evidence>
<dbReference type="SMART" id="SM00248">
    <property type="entry name" value="ANK"/>
    <property type="match status" value="9"/>
</dbReference>
<feature type="repeat" description="ANK" evidence="7">
    <location>
        <begin position="190"/>
        <end position="222"/>
    </location>
</feature>
<evidence type="ECO:0000256" key="3">
    <source>
        <dbReference type="ARBA" id="ARBA00022786"/>
    </source>
</evidence>
<dbReference type="Gene3D" id="1.25.40.20">
    <property type="entry name" value="Ankyrin repeat-containing domain"/>
    <property type="match status" value="3"/>
</dbReference>
<organism evidence="8 9">
    <name type="scientific">Saccoglossus kowalevskii</name>
    <name type="common">Acorn worm</name>
    <dbReference type="NCBI Taxonomy" id="10224"/>
    <lineage>
        <taxon>Eukaryota</taxon>
        <taxon>Metazoa</taxon>
        <taxon>Hemichordata</taxon>
        <taxon>Enteropneusta</taxon>
        <taxon>Harrimaniidae</taxon>
        <taxon>Saccoglossus</taxon>
    </lineage>
</organism>
<dbReference type="GeneID" id="100370964"/>